<evidence type="ECO:0000313" key="1">
    <source>
        <dbReference type="EMBL" id="KAI7991181.1"/>
    </source>
</evidence>
<organism evidence="1 2">
    <name type="scientific">Camellia lanceoleosa</name>
    <dbReference type="NCBI Taxonomy" id="1840588"/>
    <lineage>
        <taxon>Eukaryota</taxon>
        <taxon>Viridiplantae</taxon>
        <taxon>Streptophyta</taxon>
        <taxon>Embryophyta</taxon>
        <taxon>Tracheophyta</taxon>
        <taxon>Spermatophyta</taxon>
        <taxon>Magnoliopsida</taxon>
        <taxon>eudicotyledons</taxon>
        <taxon>Gunneridae</taxon>
        <taxon>Pentapetalae</taxon>
        <taxon>asterids</taxon>
        <taxon>Ericales</taxon>
        <taxon>Theaceae</taxon>
        <taxon>Camellia</taxon>
    </lineage>
</organism>
<name>A0ACC0FR05_9ERIC</name>
<reference evidence="1 2" key="1">
    <citation type="journal article" date="2022" name="Plant J.">
        <title>Chromosome-level genome of Camellia lanceoleosa provides a valuable resource for understanding genome evolution and self-incompatibility.</title>
        <authorList>
            <person name="Gong W."/>
            <person name="Xiao S."/>
            <person name="Wang L."/>
            <person name="Liao Z."/>
            <person name="Chang Y."/>
            <person name="Mo W."/>
            <person name="Hu G."/>
            <person name="Li W."/>
            <person name="Zhao G."/>
            <person name="Zhu H."/>
            <person name="Hu X."/>
            <person name="Ji K."/>
            <person name="Xiang X."/>
            <person name="Song Q."/>
            <person name="Yuan D."/>
            <person name="Jin S."/>
            <person name="Zhang L."/>
        </authorList>
    </citation>
    <scope>NUCLEOTIDE SEQUENCE [LARGE SCALE GENOMIC DNA]</scope>
    <source>
        <strain evidence="1">SQ_2022a</strain>
    </source>
</reference>
<accession>A0ACC0FR05</accession>
<gene>
    <name evidence="1" type="ORF">LOK49_LG12G01812</name>
</gene>
<keyword evidence="2" id="KW-1185">Reference proteome</keyword>
<proteinExistence type="predicted"/>
<sequence length="86" mass="9514">MVLGFGKKRDGVGEKETRQKLETERRAVVGWRSEGRGAKEREGVAVGWEKAALAPATHLFTDCENTDRETEKESSLATAVVARVRI</sequence>
<evidence type="ECO:0000313" key="2">
    <source>
        <dbReference type="Proteomes" id="UP001060215"/>
    </source>
</evidence>
<dbReference type="EMBL" id="CM045770">
    <property type="protein sequence ID" value="KAI7991181.1"/>
    <property type="molecule type" value="Genomic_DNA"/>
</dbReference>
<dbReference type="Proteomes" id="UP001060215">
    <property type="component" value="Chromosome 13"/>
</dbReference>
<comment type="caution">
    <text evidence="1">The sequence shown here is derived from an EMBL/GenBank/DDBJ whole genome shotgun (WGS) entry which is preliminary data.</text>
</comment>
<protein>
    <submittedName>
        <fullName evidence="1">Uncharacterized protein</fullName>
    </submittedName>
</protein>